<reference evidence="3 4" key="1">
    <citation type="submission" date="2018-07" db="EMBL/GenBank/DDBJ databases">
        <title>A draft genome of a endophytic bacteria, a new species of Pedobacter.</title>
        <authorList>
            <person name="Zhang Z.D."/>
            <person name="Chen Z.J."/>
        </authorList>
    </citation>
    <scope>NUCLEOTIDE SEQUENCE [LARGE SCALE GENOMIC DNA]</scope>
    <source>
        <strain evidence="3 4">RS10</strain>
    </source>
</reference>
<evidence type="ECO:0000313" key="4">
    <source>
        <dbReference type="Proteomes" id="UP000252081"/>
    </source>
</evidence>
<keyword evidence="1" id="KW-0597">Phosphoprotein</keyword>
<evidence type="ECO:0000313" key="3">
    <source>
        <dbReference type="EMBL" id="RBQ04296.1"/>
    </source>
</evidence>
<accession>A0A366KRM6</accession>
<name>A0A366KRM6_9SPHI</name>
<comment type="caution">
    <text evidence="3">The sequence shown here is derived from an EMBL/GenBank/DDBJ whole genome shotgun (WGS) entry which is preliminary data.</text>
</comment>
<feature type="modified residue" description="4-aspartylphosphate" evidence="1">
    <location>
        <position position="18"/>
    </location>
</feature>
<dbReference type="EMBL" id="QNQU01000017">
    <property type="protein sequence ID" value="RBQ04296.1"/>
    <property type="molecule type" value="Genomic_DNA"/>
</dbReference>
<proteinExistence type="predicted"/>
<dbReference type="GO" id="GO:0000160">
    <property type="term" value="P:phosphorelay signal transduction system"/>
    <property type="evidence" value="ECO:0007669"/>
    <property type="project" value="InterPro"/>
</dbReference>
<organism evidence="3 4">
    <name type="scientific">Pedobacter miscanthi</name>
    <dbReference type="NCBI Taxonomy" id="2259170"/>
    <lineage>
        <taxon>Bacteria</taxon>
        <taxon>Pseudomonadati</taxon>
        <taxon>Bacteroidota</taxon>
        <taxon>Sphingobacteriia</taxon>
        <taxon>Sphingobacteriales</taxon>
        <taxon>Sphingobacteriaceae</taxon>
        <taxon>Pedobacter</taxon>
    </lineage>
</organism>
<dbReference type="AlphaFoldDB" id="A0A366KRM6"/>
<protein>
    <recommendedName>
        <fullName evidence="2">Response regulatory domain-containing protein</fullName>
    </recommendedName>
</protein>
<sequence>MDPSSKITSFKPDLVILDLFQDYLRPLALSRLIRSLLPSTGLIASSCNPDISQIFKKLGFDDYLSKPFDIDHLINLVNSY</sequence>
<dbReference type="Proteomes" id="UP000252081">
    <property type="component" value="Unassembled WGS sequence"/>
</dbReference>
<keyword evidence="4" id="KW-1185">Reference proteome</keyword>
<dbReference type="InterPro" id="IPR011006">
    <property type="entry name" value="CheY-like_superfamily"/>
</dbReference>
<evidence type="ECO:0000259" key="2">
    <source>
        <dbReference type="PROSITE" id="PS50110"/>
    </source>
</evidence>
<dbReference type="PROSITE" id="PS50110">
    <property type="entry name" value="RESPONSE_REGULATORY"/>
    <property type="match status" value="1"/>
</dbReference>
<gene>
    <name evidence="3" type="ORF">DRW42_19035</name>
</gene>
<dbReference type="InterPro" id="IPR001789">
    <property type="entry name" value="Sig_transdc_resp-reg_receiver"/>
</dbReference>
<dbReference type="SUPFAM" id="SSF52172">
    <property type="entry name" value="CheY-like"/>
    <property type="match status" value="1"/>
</dbReference>
<feature type="domain" description="Response regulatory" evidence="2">
    <location>
        <begin position="1"/>
        <end position="80"/>
    </location>
</feature>
<dbReference type="Gene3D" id="3.40.50.2300">
    <property type="match status" value="1"/>
</dbReference>
<evidence type="ECO:0000256" key="1">
    <source>
        <dbReference type="PROSITE-ProRule" id="PRU00169"/>
    </source>
</evidence>